<dbReference type="GO" id="GO:1900366">
    <property type="term" value="P:negative regulation of defense response to insect"/>
    <property type="evidence" value="ECO:0007669"/>
    <property type="project" value="UniProtKB-ARBA"/>
</dbReference>
<dbReference type="OrthoDB" id="288590at2759"/>
<dbReference type="FunFam" id="2.60.120.330:FF:000008">
    <property type="entry name" value="Jasmonate-regulated gene 21"/>
    <property type="match status" value="1"/>
</dbReference>
<evidence type="ECO:0000256" key="5">
    <source>
        <dbReference type="ARBA" id="ARBA00022819"/>
    </source>
</evidence>
<keyword evidence="9 12" id="KW-0560">Oxidoreductase</keyword>
<dbReference type="InterPro" id="IPR005123">
    <property type="entry name" value="Oxoglu/Fe-dep_dioxygenase_dom"/>
</dbReference>
<keyword evidence="10 12" id="KW-0408">Iron</keyword>
<name>A0A6A4PHF5_LUPAL</name>
<reference evidence="15" key="1">
    <citation type="journal article" date="2020" name="Nat. Commun.">
        <title>Genome sequence of the cluster root forming white lupin.</title>
        <authorList>
            <person name="Hufnagel B."/>
            <person name="Marques A."/>
            <person name="Soriano A."/>
            <person name="Marques L."/>
            <person name="Divol F."/>
            <person name="Doumas P."/>
            <person name="Sallet E."/>
            <person name="Mancinotti D."/>
            <person name="Carrere S."/>
            <person name="Marande W."/>
            <person name="Arribat S."/>
            <person name="Keller J."/>
            <person name="Huneau C."/>
            <person name="Blein T."/>
            <person name="Aime D."/>
            <person name="Laguerre M."/>
            <person name="Taylor J."/>
            <person name="Schubert V."/>
            <person name="Nelson M."/>
            <person name="Geu-Flores F."/>
            <person name="Crespi M."/>
            <person name="Gallardo-Guerrero K."/>
            <person name="Delaux P.-M."/>
            <person name="Salse J."/>
            <person name="Berges H."/>
            <person name="Guyot R."/>
            <person name="Gouzy J."/>
            <person name="Peret B."/>
        </authorList>
    </citation>
    <scope>NUCLEOTIDE SEQUENCE [LARGE SCALE GENOMIC DNA]</scope>
    <source>
        <strain evidence="15">cv. Amiga</strain>
    </source>
</reference>
<dbReference type="GO" id="GO:2000022">
    <property type="term" value="P:regulation of jasmonic acid mediated signaling pathway"/>
    <property type="evidence" value="ECO:0007669"/>
    <property type="project" value="UniProtKB-ARBA"/>
</dbReference>
<keyword evidence="6" id="KW-0611">Plant defense</keyword>
<comment type="cofactor">
    <cofactor evidence="1">
        <name>Fe(2+)</name>
        <dbReference type="ChEBI" id="CHEBI:29033"/>
    </cofactor>
</comment>
<dbReference type="GO" id="GO:1900150">
    <property type="term" value="P:regulation of defense response to fungus"/>
    <property type="evidence" value="ECO:0007669"/>
    <property type="project" value="UniProtKB-ARBA"/>
</dbReference>
<keyword evidence="5" id="KW-1184">Jasmonic acid signaling pathway</keyword>
<sequence>MLCQDWPEPITRVQTLSESGITSIPECYIKPESQRPTNPISSNKASSNDEDINIPIIDMQNLYGGDERLREAALRRMSEACREWGFFQVVNHGVSHELIKSVREAWLEFFNQPIEVKEVYANLPNTYEGYGSRLGVKKGAILDWSDYFFLHYMPSSLKDQSKWPSFPTSLRNTIDDYSKEVVKLGGKILELMSLNLGLSQDYLLNAFGGESGLGACLRVNFYPKCPQPDLTLGLSSHSDPGGMTLLLPDDSVSGLQVRKGEDWITVKHVPNAFLINIADQIQIMSNAIYKSVDHRVIVNPNKERLSLAMFYNPNGNLLIQPAKELVTKERPALYSPMTFNEYRLYIRTMGLKGKAQLVESSTSQI</sequence>
<dbReference type="PANTHER" id="PTHR47991">
    <property type="entry name" value="OXOGLUTARATE/IRON-DEPENDENT DIOXYGENASE"/>
    <property type="match status" value="1"/>
</dbReference>
<evidence type="ECO:0000256" key="1">
    <source>
        <dbReference type="ARBA" id="ARBA00001954"/>
    </source>
</evidence>
<gene>
    <name evidence="14" type="ORF">Lalb_Chr13g0291911</name>
</gene>
<dbReference type="Pfam" id="PF14226">
    <property type="entry name" value="DIOX_N"/>
    <property type="match status" value="1"/>
</dbReference>
<comment type="cofactor">
    <cofactor evidence="2">
        <name>L-ascorbate</name>
        <dbReference type="ChEBI" id="CHEBI:38290"/>
    </cofactor>
</comment>
<dbReference type="PRINTS" id="PR00682">
    <property type="entry name" value="IPNSYNTHASE"/>
</dbReference>
<dbReference type="AlphaFoldDB" id="A0A6A4PHF5"/>
<evidence type="ECO:0000256" key="13">
    <source>
        <dbReference type="SAM" id="MobiDB-lite"/>
    </source>
</evidence>
<evidence type="ECO:0000313" key="14">
    <source>
        <dbReference type="EMBL" id="KAE9600907.1"/>
    </source>
</evidence>
<keyword evidence="7" id="KW-0847">Vitamin C</keyword>
<organism evidence="14 15">
    <name type="scientific">Lupinus albus</name>
    <name type="common">White lupine</name>
    <name type="synonym">Lupinus termis</name>
    <dbReference type="NCBI Taxonomy" id="3870"/>
    <lineage>
        <taxon>Eukaryota</taxon>
        <taxon>Viridiplantae</taxon>
        <taxon>Streptophyta</taxon>
        <taxon>Embryophyta</taxon>
        <taxon>Tracheophyta</taxon>
        <taxon>Spermatophyta</taxon>
        <taxon>Magnoliopsida</taxon>
        <taxon>eudicotyledons</taxon>
        <taxon>Gunneridae</taxon>
        <taxon>Pentapetalae</taxon>
        <taxon>rosids</taxon>
        <taxon>fabids</taxon>
        <taxon>Fabales</taxon>
        <taxon>Fabaceae</taxon>
        <taxon>Papilionoideae</taxon>
        <taxon>50 kb inversion clade</taxon>
        <taxon>genistoids sensu lato</taxon>
        <taxon>core genistoids</taxon>
        <taxon>Genisteae</taxon>
        <taxon>Lupinus</taxon>
    </lineage>
</organism>
<comment type="caution">
    <text evidence="14">The sequence shown here is derived from an EMBL/GenBank/DDBJ whole genome shotgun (WGS) entry which is preliminary data.</text>
</comment>
<dbReference type="GO" id="GO:0006952">
    <property type="term" value="P:defense response"/>
    <property type="evidence" value="ECO:0007669"/>
    <property type="project" value="UniProtKB-KW"/>
</dbReference>
<keyword evidence="4 12" id="KW-0479">Metal-binding</keyword>
<dbReference type="Pfam" id="PF03171">
    <property type="entry name" value="2OG-FeII_Oxy"/>
    <property type="match status" value="1"/>
</dbReference>
<dbReference type="InterPro" id="IPR027443">
    <property type="entry name" value="IPNS-like_sf"/>
</dbReference>
<dbReference type="GO" id="GO:0046872">
    <property type="term" value="F:metal ion binding"/>
    <property type="evidence" value="ECO:0007669"/>
    <property type="project" value="UniProtKB-KW"/>
</dbReference>
<evidence type="ECO:0000256" key="12">
    <source>
        <dbReference type="RuleBase" id="RU003682"/>
    </source>
</evidence>
<feature type="region of interest" description="Disordered" evidence="13">
    <location>
        <begin position="27"/>
        <end position="47"/>
    </location>
</feature>
<dbReference type="InterPro" id="IPR026992">
    <property type="entry name" value="DIOX_N"/>
</dbReference>
<dbReference type="PROSITE" id="PS51471">
    <property type="entry name" value="FE2OG_OXY"/>
    <property type="match status" value="1"/>
</dbReference>
<evidence type="ECO:0000256" key="9">
    <source>
        <dbReference type="ARBA" id="ARBA00023002"/>
    </source>
</evidence>
<dbReference type="InterPro" id="IPR044861">
    <property type="entry name" value="IPNS-like_FE2OG_OXY"/>
</dbReference>
<protein>
    <submittedName>
        <fullName evidence="14">Putative anthocyanidin synthase</fullName>
    </submittedName>
</protein>
<accession>A0A6A4PHF5</accession>
<dbReference type="Gene3D" id="2.60.120.330">
    <property type="entry name" value="B-lactam Antibiotic, Isopenicillin N Synthase, Chain"/>
    <property type="match status" value="1"/>
</dbReference>
<dbReference type="EMBL" id="WOCE01000013">
    <property type="protein sequence ID" value="KAE9600907.1"/>
    <property type="molecule type" value="Genomic_DNA"/>
</dbReference>
<comment type="similarity">
    <text evidence="3 12">Belongs to the iron/ascorbate-dependent oxidoreductase family.</text>
</comment>
<comment type="catalytic activity">
    <reaction evidence="11">
        <text>jasmonate + 2-oxoglutarate + O2 = (1R,2R)-12-hydroxyjasmonate + succinate + CO2</text>
        <dbReference type="Rhea" id="RHEA:67144"/>
        <dbReference type="ChEBI" id="CHEBI:15379"/>
        <dbReference type="ChEBI" id="CHEBI:16526"/>
        <dbReference type="ChEBI" id="CHEBI:16810"/>
        <dbReference type="ChEBI" id="CHEBI:30031"/>
        <dbReference type="ChEBI" id="CHEBI:58431"/>
        <dbReference type="ChEBI" id="CHEBI:132022"/>
    </reaction>
    <physiologicalReaction direction="left-to-right" evidence="11">
        <dbReference type="Rhea" id="RHEA:67145"/>
    </physiologicalReaction>
</comment>
<evidence type="ECO:0000256" key="6">
    <source>
        <dbReference type="ARBA" id="ARBA00022821"/>
    </source>
</evidence>
<dbReference type="GO" id="GO:0120091">
    <property type="term" value="F:jasmonic acid hydrolase"/>
    <property type="evidence" value="ECO:0007669"/>
    <property type="project" value="UniProtKB-ARBA"/>
</dbReference>
<dbReference type="SUPFAM" id="SSF51197">
    <property type="entry name" value="Clavaminate synthase-like"/>
    <property type="match status" value="1"/>
</dbReference>
<evidence type="ECO:0000256" key="11">
    <source>
        <dbReference type="ARBA" id="ARBA00052139"/>
    </source>
</evidence>
<feature type="compositionally biased region" description="Polar residues" evidence="13">
    <location>
        <begin position="34"/>
        <end position="46"/>
    </location>
</feature>
<evidence type="ECO:0000256" key="10">
    <source>
        <dbReference type="ARBA" id="ARBA00023004"/>
    </source>
</evidence>
<dbReference type="GO" id="GO:0051213">
    <property type="term" value="F:dioxygenase activity"/>
    <property type="evidence" value="ECO:0007669"/>
    <property type="project" value="UniProtKB-KW"/>
</dbReference>
<evidence type="ECO:0000256" key="7">
    <source>
        <dbReference type="ARBA" id="ARBA00022896"/>
    </source>
</evidence>
<dbReference type="InterPro" id="IPR050295">
    <property type="entry name" value="Plant_2OG-oxidoreductases"/>
</dbReference>
<evidence type="ECO:0000256" key="3">
    <source>
        <dbReference type="ARBA" id="ARBA00008056"/>
    </source>
</evidence>
<evidence type="ECO:0000256" key="2">
    <source>
        <dbReference type="ARBA" id="ARBA00001961"/>
    </source>
</evidence>
<proteinExistence type="inferred from homology"/>
<evidence type="ECO:0000256" key="8">
    <source>
        <dbReference type="ARBA" id="ARBA00022964"/>
    </source>
</evidence>
<evidence type="ECO:0000313" key="15">
    <source>
        <dbReference type="Proteomes" id="UP000447434"/>
    </source>
</evidence>
<dbReference type="Proteomes" id="UP000447434">
    <property type="component" value="Chromosome 13"/>
</dbReference>
<evidence type="ECO:0000256" key="4">
    <source>
        <dbReference type="ARBA" id="ARBA00022723"/>
    </source>
</evidence>
<keyword evidence="15" id="KW-1185">Reference proteome</keyword>
<keyword evidence="8" id="KW-0223">Dioxygenase</keyword>
<dbReference type="GO" id="GO:0031418">
    <property type="term" value="F:L-ascorbic acid binding"/>
    <property type="evidence" value="ECO:0007669"/>
    <property type="project" value="UniProtKB-KW"/>
</dbReference>